<comment type="caution">
    <text evidence="1">The sequence shown here is derived from an EMBL/GenBank/DDBJ whole genome shotgun (WGS) entry which is preliminary data.</text>
</comment>
<organism evidence="1">
    <name type="scientific">Sesamum latifolium</name>
    <dbReference type="NCBI Taxonomy" id="2727402"/>
    <lineage>
        <taxon>Eukaryota</taxon>
        <taxon>Viridiplantae</taxon>
        <taxon>Streptophyta</taxon>
        <taxon>Embryophyta</taxon>
        <taxon>Tracheophyta</taxon>
        <taxon>Spermatophyta</taxon>
        <taxon>Magnoliopsida</taxon>
        <taxon>eudicotyledons</taxon>
        <taxon>Gunneridae</taxon>
        <taxon>Pentapetalae</taxon>
        <taxon>asterids</taxon>
        <taxon>lamiids</taxon>
        <taxon>Lamiales</taxon>
        <taxon>Pedaliaceae</taxon>
        <taxon>Sesamum</taxon>
    </lineage>
</organism>
<gene>
    <name evidence="1" type="ORF">Slati_2879200</name>
</gene>
<sequence length="59" mass="6522">MGEDSHRARKAKIREIEKVTLDGVFDVEAVEDSAIIQLDTPKESGCLSPTTTPWSLRPP</sequence>
<dbReference type="EMBL" id="JACGWN010000010">
    <property type="protein sequence ID" value="KAL0427044.1"/>
    <property type="molecule type" value="Genomic_DNA"/>
</dbReference>
<name>A0AAW2VBD3_9LAMI</name>
<reference evidence="1" key="1">
    <citation type="submission" date="2020-06" db="EMBL/GenBank/DDBJ databases">
        <authorList>
            <person name="Li T."/>
            <person name="Hu X."/>
            <person name="Zhang T."/>
            <person name="Song X."/>
            <person name="Zhang H."/>
            <person name="Dai N."/>
            <person name="Sheng W."/>
            <person name="Hou X."/>
            <person name="Wei L."/>
        </authorList>
    </citation>
    <scope>NUCLEOTIDE SEQUENCE</scope>
    <source>
        <strain evidence="1">KEN1</strain>
        <tissue evidence="1">Leaf</tissue>
    </source>
</reference>
<accession>A0AAW2VBD3</accession>
<reference evidence="1" key="2">
    <citation type="journal article" date="2024" name="Plant">
        <title>Genomic evolution and insights into agronomic trait innovations of Sesamum species.</title>
        <authorList>
            <person name="Miao H."/>
            <person name="Wang L."/>
            <person name="Qu L."/>
            <person name="Liu H."/>
            <person name="Sun Y."/>
            <person name="Le M."/>
            <person name="Wang Q."/>
            <person name="Wei S."/>
            <person name="Zheng Y."/>
            <person name="Lin W."/>
            <person name="Duan Y."/>
            <person name="Cao H."/>
            <person name="Xiong S."/>
            <person name="Wang X."/>
            <person name="Wei L."/>
            <person name="Li C."/>
            <person name="Ma Q."/>
            <person name="Ju M."/>
            <person name="Zhao R."/>
            <person name="Li G."/>
            <person name="Mu C."/>
            <person name="Tian Q."/>
            <person name="Mei H."/>
            <person name="Zhang T."/>
            <person name="Gao T."/>
            <person name="Zhang H."/>
        </authorList>
    </citation>
    <scope>NUCLEOTIDE SEQUENCE</scope>
    <source>
        <strain evidence="1">KEN1</strain>
    </source>
</reference>
<protein>
    <submittedName>
        <fullName evidence="1">Uncharacterized protein</fullName>
    </submittedName>
</protein>
<proteinExistence type="predicted"/>
<evidence type="ECO:0000313" key="1">
    <source>
        <dbReference type="EMBL" id="KAL0427044.1"/>
    </source>
</evidence>
<dbReference type="AlphaFoldDB" id="A0AAW2VBD3"/>